<dbReference type="GO" id="GO:0003700">
    <property type="term" value="F:DNA-binding transcription factor activity"/>
    <property type="evidence" value="ECO:0007669"/>
    <property type="project" value="InterPro"/>
</dbReference>
<dbReference type="CDD" id="cd00090">
    <property type="entry name" value="HTH_ARSR"/>
    <property type="match status" value="1"/>
</dbReference>
<dbReference type="Gene3D" id="1.10.10.10">
    <property type="entry name" value="Winged helix-like DNA-binding domain superfamily/Winged helix DNA-binding domain"/>
    <property type="match status" value="1"/>
</dbReference>
<keyword evidence="1" id="KW-0805">Transcription regulation</keyword>
<feature type="domain" description="HTH arsR-type" evidence="4">
    <location>
        <begin position="4"/>
        <end position="98"/>
    </location>
</feature>
<dbReference type="SMART" id="SM00418">
    <property type="entry name" value="HTH_ARSR"/>
    <property type="match status" value="1"/>
</dbReference>
<reference evidence="5 6" key="1">
    <citation type="journal article" date="2015" name="Microbiome">
        <title>Genomic resolution of linkages in carbon, nitrogen, and sulfur cycling among widespread estuary sediment bacteria.</title>
        <authorList>
            <person name="Baker B.J."/>
            <person name="Lazar C.S."/>
            <person name="Teske A.P."/>
            <person name="Dick G.J."/>
        </authorList>
    </citation>
    <scope>NUCLEOTIDE SEQUENCE [LARGE SCALE GENOMIC DNA]</scope>
    <source>
        <strain evidence="5">SM23_42</strain>
    </source>
</reference>
<dbReference type="EMBL" id="LJUJ01000008">
    <property type="protein sequence ID" value="KPK63782.1"/>
    <property type="molecule type" value="Genomic_DNA"/>
</dbReference>
<dbReference type="AlphaFoldDB" id="A0A0S8FSR7"/>
<sequence length="102" mass="12088">MRKKMPETEYRASRVCRILGNPTAYQVIKSLFKSEKTPTELAHEIGLSLATISDVLRNLRNIDVVRYEVRTNERVYWIKKPVVVDILLRLEKFVETIRVQQW</sequence>
<organism evidence="5 6">
    <name type="scientific">candidate division WOR_3 bacterium SM23_42</name>
    <dbReference type="NCBI Taxonomy" id="1703779"/>
    <lineage>
        <taxon>Bacteria</taxon>
        <taxon>Bacteria division WOR-3</taxon>
    </lineage>
</organism>
<evidence type="ECO:0000313" key="5">
    <source>
        <dbReference type="EMBL" id="KPK63782.1"/>
    </source>
</evidence>
<dbReference type="InterPro" id="IPR051081">
    <property type="entry name" value="HTH_MetalResp_TranReg"/>
</dbReference>
<dbReference type="InterPro" id="IPR036390">
    <property type="entry name" value="WH_DNA-bd_sf"/>
</dbReference>
<comment type="caution">
    <text evidence="5">The sequence shown here is derived from an EMBL/GenBank/DDBJ whole genome shotgun (WGS) entry which is preliminary data.</text>
</comment>
<evidence type="ECO:0000313" key="6">
    <source>
        <dbReference type="Proteomes" id="UP000051373"/>
    </source>
</evidence>
<protein>
    <recommendedName>
        <fullName evidence="4">HTH arsR-type domain-containing protein</fullName>
    </recommendedName>
</protein>
<evidence type="ECO:0000256" key="2">
    <source>
        <dbReference type="ARBA" id="ARBA00023125"/>
    </source>
</evidence>
<evidence type="ECO:0000259" key="4">
    <source>
        <dbReference type="PROSITE" id="PS50987"/>
    </source>
</evidence>
<keyword evidence="2" id="KW-0238">DNA-binding</keyword>
<dbReference type="PROSITE" id="PS50987">
    <property type="entry name" value="HTH_ARSR_2"/>
    <property type="match status" value="1"/>
</dbReference>
<dbReference type="Pfam" id="PF01022">
    <property type="entry name" value="HTH_5"/>
    <property type="match status" value="1"/>
</dbReference>
<dbReference type="PANTHER" id="PTHR33154">
    <property type="entry name" value="TRANSCRIPTIONAL REGULATOR, ARSR FAMILY"/>
    <property type="match status" value="1"/>
</dbReference>
<gene>
    <name evidence="5" type="ORF">AMJ83_04805</name>
</gene>
<dbReference type="InterPro" id="IPR001845">
    <property type="entry name" value="HTH_ArsR_DNA-bd_dom"/>
</dbReference>
<dbReference type="GO" id="GO:0003677">
    <property type="term" value="F:DNA binding"/>
    <property type="evidence" value="ECO:0007669"/>
    <property type="project" value="UniProtKB-KW"/>
</dbReference>
<accession>A0A0S8FSR7</accession>
<evidence type="ECO:0000256" key="3">
    <source>
        <dbReference type="ARBA" id="ARBA00023163"/>
    </source>
</evidence>
<dbReference type="PANTHER" id="PTHR33154:SF33">
    <property type="entry name" value="TRANSCRIPTIONAL REPRESSOR SDPR"/>
    <property type="match status" value="1"/>
</dbReference>
<dbReference type="InterPro" id="IPR011991">
    <property type="entry name" value="ArsR-like_HTH"/>
</dbReference>
<keyword evidence="3" id="KW-0804">Transcription</keyword>
<name>A0A0S8FSR7_UNCW3</name>
<dbReference type="SUPFAM" id="SSF46785">
    <property type="entry name" value="Winged helix' DNA-binding domain"/>
    <property type="match status" value="1"/>
</dbReference>
<dbReference type="STRING" id="1703779.AMJ83_04805"/>
<dbReference type="Proteomes" id="UP000051373">
    <property type="component" value="Unassembled WGS sequence"/>
</dbReference>
<proteinExistence type="predicted"/>
<dbReference type="InterPro" id="IPR036388">
    <property type="entry name" value="WH-like_DNA-bd_sf"/>
</dbReference>
<evidence type="ECO:0000256" key="1">
    <source>
        <dbReference type="ARBA" id="ARBA00023015"/>
    </source>
</evidence>